<dbReference type="InterPro" id="IPR036388">
    <property type="entry name" value="WH-like_DNA-bd_sf"/>
</dbReference>
<dbReference type="Gene3D" id="1.10.10.10">
    <property type="entry name" value="Winged helix-like DNA-binding domain superfamily/Winged helix DNA-binding domain"/>
    <property type="match status" value="1"/>
</dbReference>
<dbReference type="SUPFAM" id="SSF46785">
    <property type="entry name" value="Winged helix' DNA-binding domain"/>
    <property type="match status" value="1"/>
</dbReference>
<dbReference type="HOGENOM" id="CLU_063440_3_2_2"/>
<name>A0A075WM14_ARCFL</name>
<evidence type="ECO:0000259" key="1">
    <source>
        <dbReference type="Pfam" id="PF03551"/>
    </source>
</evidence>
<feature type="domain" description="Transcription regulator PadR N-terminal" evidence="1">
    <location>
        <begin position="15"/>
        <end position="83"/>
    </location>
</feature>
<dbReference type="Proteomes" id="UP000028501">
    <property type="component" value="Chromosome"/>
</dbReference>
<sequence length="101" mass="12062">MITRKLILGFARVHILYHASKEEIYGSWMIEELGRHGYSISPGTLYPILHEMEREGLLRSRKVVVDGRVRKMYRITEKGWKLLDDAREKVKELFEEIMEER</sequence>
<evidence type="ECO:0000313" key="3">
    <source>
        <dbReference type="Proteomes" id="UP000028501"/>
    </source>
</evidence>
<accession>A0A075WM14</accession>
<dbReference type="PANTHER" id="PTHR33169:SF14">
    <property type="entry name" value="TRANSCRIPTIONAL REGULATOR RV3488"/>
    <property type="match status" value="1"/>
</dbReference>
<dbReference type="RefSeq" id="WP_010879039.1">
    <property type="nucleotide sequence ID" value="NZ_CP006577.1"/>
</dbReference>
<proteinExistence type="predicted"/>
<dbReference type="KEGG" id="afg:AFULGI_00017960"/>
<reference evidence="2 3" key="1">
    <citation type="submission" date="2013-07" db="EMBL/GenBank/DDBJ databases">
        <title>Genome of Archaeoglobus fulgidus.</title>
        <authorList>
            <person name="Fiebig A."/>
            <person name="Birkeland N.-K."/>
        </authorList>
    </citation>
    <scope>NUCLEOTIDE SEQUENCE [LARGE SCALE GENOMIC DNA]</scope>
    <source>
        <strain evidence="2 3">DSM 8774</strain>
    </source>
</reference>
<dbReference type="InterPro" id="IPR036390">
    <property type="entry name" value="WH_DNA-bd_sf"/>
</dbReference>
<dbReference type="PANTHER" id="PTHR33169">
    <property type="entry name" value="PADR-FAMILY TRANSCRIPTIONAL REGULATOR"/>
    <property type="match status" value="1"/>
</dbReference>
<gene>
    <name evidence="2" type="ORF">AFULGI_00017960</name>
</gene>
<dbReference type="GeneID" id="24795291"/>
<protein>
    <submittedName>
        <fullName evidence="2">Putative transcriptional regulator</fullName>
    </submittedName>
</protein>
<evidence type="ECO:0000313" key="2">
    <source>
        <dbReference type="EMBL" id="AIG98553.1"/>
    </source>
</evidence>
<dbReference type="EMBL" id="CP006577">
    <property type="protein sequence ID" value="AIG98553.1"/>
    <property type="molecule type" value="Genomic_DNA"/>
</dbReference>
<dbReference type="AlphaFoldDB" id="A0A075WM14"/>
<dbReference type="Pfam" id="PF03551">
    <property type="entry name" value="PadR"/>
    <property type="match status" value="1"/>
</dbReference>
<dbReference type="InterPro" id="IPR052509">
    <property type="entry name" value="Metal_resp_DNA-bind_regulator"/>
</dbReference>
<dbReference type="InterPro" id="IPR005149">
    <property type="entry name" value="Tscrpt_reg_PadR_N"/>
</dbReference>
<organism evidence="2 3">
    <name type="scientific">Archaeoglobus fulgidus DSM 8774</name>
    <dbReference type="NCBI Taxonomy" id="1344584"/>
    <lineage>
        <taxon>Archaea</taxon>
        <taxon>Methanobacteriati</taxon>
        <taxon>Methanobacteriota</taxon>
        <taxon>Archaeoglobi</taxon>
        <taxon>Archaeoglobales</taxon>
        <taxon>Archaeoglobaceae</taxon>
        <taxon>Archaeoglobus</taxon>
    </lineage>
</organism>